<reference evidence="2 3" key="1">
    <citation type="submission" date="2016-07" db="EMBL/GenBank/DDBJ databases">
        <title>Pervasive Adenine N6-methylation of Active Genes in Fungi.</title>
        <authorList>
            <consortium name="DOE Joint Genome Institute"/>
            <person name="Mondo S.J."/>
            <person name="Dannebaum R.O."/>
            <person name="Kuo R.C."/>
            <person name="Labutti K."/>
            <person name="Haridas S."/>
            <person name="Kuo A."/>
            <person name="Salamov A."/>
            <person name="Ahrendt S.R."/>
            <person name="Lipzen A."/>
            <person name="Sullivan W."/>
            <person name="Andreopoulos W.B."/>
            <person name="Clum A."/>
            <person name="Lindquist E."/>
            <person name="Daum C."/>
            <person name="Ramamoorthy G.K."/>
            <person name="Gryganskyi A."/>
            <person name="Culley D."/>
            <person name="Magnuson J.K."/>
            <person name="James T.Y."/>
            <person name="O'Malley M.A."/>
            <person name="Stajich J.E."/>
            <person name="Spatafora J.W."/>
            <person name="Visel A."/>
            <person name="Grigoriev I.V."/>
        </authorList>
    </citation>
    <scope>NUCLEOTIDE SEQUENCE [LARGE SCALE GENOMIC DNA]</scope>
    <source>
        <strain evidence="2 3">CBS 115471</strain>
    </source>
</reference>
<dbReference type="SUPFAM" id="SSF102705">
    <property type="entry name" value="NIF3 (NGG1p interacting factor 3)-like"/>
    <property type="match status" value="1"/>
</dbReference>
<evidence type="ECO:0000256" key="1">
    <source>
        <dbReference type="ARBA" id="ARBA00006964"/>
    </source>
</evidence>
<organism evidence="2 3">
    <name type="scientific">Clohesyomyces aquaticus</name>
    <dbReference type="NCBI Taxonomy" id="1231657"/>
    <lineage>
        <taxon>Eukaryota</taxon>
        <taxon>Fungi</taxon>
        <taxon>Dikarya</taxon>
        <taxon>Ascomycota</taxon>
        <taxon>Pezizomycotina</taxon>
        <taxon>Dothideomycetes</taxon>
        <taxon>Pleosporomycetidae</taxon>
        <taxon>Pleosporales</taxon>
        <taxon>Lindgomycetaceae</taxon>
        <taxon>Clohesyomyces</taxon>
    </lineage>
</organism>
<protein>
    <submittedName>
        <fullName evidence="2">Uncharacterized protein</fullName>
    </submittedName>
</protein>
<keyword evidence="3" id="KW-1185">Reference proteome</keyword>
<dbReference type="OrthoDB" id="2592744at2759"/>
<dbReference type="Proteomes" id="UP000193144">
    <property type="component" value="Unassembled WGS sequence"/>
</dbReference>
<dbReference type="AlphaFoldDB" id="A0A1Y1ZEV5"/>
<evidence type="ECO:0000313" key="2">
    <source>
        <dbReference type="EMBL" id="ORY08746.1"/>
    </source>
</evidence>
<accession>A0A1Y1ZEV5</accession>
<name>A0A1Y1ZEV5_9PLEO</name>
<comment type="caution">
    <text evidence="2">The sequence shown here is derived from an EMBL/GenBank/DDBJ whole genome shotgun (WGS) entry which is preliminary data.</text>
</comment>
<dbReference type="InterPro" id="IPR002678">
    <property type="entry name" value="DUF34/NIF3"/>
</dbReference>
<dbReference type="InterPro" id="IPR036069">
    <property type="entry name" value="DUF34/NIF3_sf"/>
</dbReference>
<sequence>MQTLPTHSAIAAFVSGLLPPILRPLRTVCFLHRPWALERNRVRRDTLVLSSHTSFDEHSMVGWNTVLAERIGMDIPNCIRVQGYKGDSERKIGILGQVSMLSPLLLRRIKQEFGAVQQVFEDEADEIHAIAIMNVFNADQVKSRGRAVSGAVMDSYWRKGCWRAILDWAAEGEWTGSCERSRHDGCVRGTWRC</sequence>
<dbReference type="Pfam" id="PF01784">
    <property type="entry name" value="DUF34_NIF3"/>
    <property type="match status" value="1"/>
</dbReference>
<evidence type="ECO:0000313" key="3">
    <source>
        <dbReference type="Proteomes" id="UP000193144"/>
    </source>
</evidence>
<dbReference type="EMBL" id="MCFA01000096">
    <property type="protein sequence ID" value="ORY08746.1"/>
    <property type="molecule type" value="Genomic_DNA"/>
</dbReference>
<comment type="similarity">
    <text evidence="1">Belongs to the GTP cyclohydrolase I type 2/NIF3 family.</text>
</comment>
<gene>
    <name evidence="2" type="ORF">BCR34DRAFT_589822</name>
</gene>
<dbReference type="Gene3D" id="3.40.1390.30">
    <property type="entry name" value="NIF3 (NGG1p interacting factor 3)-like"/>
    <property type="match status" value="1"/>
</dbReference>
<proteinExistence type="inferred from homology"/>